<proteinExistence type="predicted"/>
<evidence type="ECO:0000313" key="3">
    <source>
        <dbReference type="Proteomes" id="UP001156664"/>
    </source>
</evidence>
<keyword evidence="1" id="KW-0812">Transmembrane</keyword>
<gene>
    <name evidence="2" type="ORF">GCM10007875_27120</name>
</gene>
<sequence>MQSIIRSIVRTPGVLFMAIMTLGFLTNAGVEYINYTGNEGPNLLAAAALVVAQAMLVAVYQVKRIQQKRSTPAIKA</sequence>
<feature type="transmembrane region" description="Helical" evidence="1">
    <location>
        <begin position="42"/>
        <end position="60"/>
    </location>
</feature>
<name>A0ABQ5YVX9_9BURK</name>
<keyword evidence="1" id="KW-0472">Membrane</keyword>
<reference evidence="3" key="1">
    <citation type="journal article" date="2019" name="Int. J. Syst. Evol. Microbiol.">
        <title>The Global Catalogue of Microorganisms (GCM) 10K type strain sequencing project: providing services to taxonomists for standard genome sequencing and annotation.</title>
        <authorList>
            <consortium name="The Broad Institute Genomics Platform"/>
            <consortium name="The Broad Institute Genome Sequencing Center for Infectious Disease"/>
            <person name="Wu L."/>
            <person name="Ma J."/>
        </authorList>
    </citation>
    <scope>NUCLEOTIDE SEQUENCE [LARGE SCALE GENOMIC DNA]</scope>
    <source>
        <strain evidence="3">NBRC 105857</strain>
    </source>
</reference>
<keyword evidence="1" id="KW-1133">Transmembrane helix</keyword>
<dbReference type="Proteomes" id="UP001156664">
    <property type="component" value="Unassembled WGS sequence"/>
</dbReference>
<accession>A0ABQ5YVX9</accession>
<protein>
    <submittedName>
        <fullName evidence="2">Uncharacterized protein</fullName>
    </submittedName>
</protein>
<feature type="transmembrane region" description="Helical" evidence="1">
    <location>
        <begin position="12"/>
        <end position="30"/>
    </location>
</feature>
<evidence type="ECO:0000313" key="2">
    <source>
        <dbReference type="EMBL" id="GLR27621.1"/>
    </source>
</evidence>
<dbReference type="EMBL" id="BSOJ01000032">
    <property type="protein sequence ID" value="GLR27621.1"/>
    <property type="molecule type" value="Genomic_DNA"/>
</dbReference>
<dbReference type="RefSeq" id="WP_284282458.1">
    <property type="nucleotide sequence ID" value="NZ_BSOJ01000032.1"/>
</dbReference>
<organism evidence="2 3">
    <name type="scientific">Limnobacter litoralis</name>
    <dbReference type="NCBI Taxonomy" id="481366"/>
    <lineage>
        <taxon>Bacteria</taxon>
        <taxon>Pseudomonadati</taxon>
        <taxon>Pseudomonadota</taxon>
        <taxon>Betaproteobacteria</taxon>
        <taxon>Burkholderiales</taxon>
        <taxon>Burkholderiaceae</taxon>
        <taxon>Limnobacter</taxon>
    </lineage>
</organism>
<evidence type="ECO:0000256" key="1">
    <source>
        <dbReference type="SAM" id="Phobius"/>
    </source>
</evidence>
<keyword evidence="3" id="KW-1185">Reference proteome</keyword>
<comment type="caution">
    <text evidence="2">The sequence shown here is derived from an EMBL/GenBank/DDBJ whole genome shotgun (WGS) entry which is preliminary data.</text>
</comment>